<dbReference type="Proteomes" id="UP000824782">
    <property type="component" value="Unassembled WGS sequence"/>
</dbReference>
<evidence type="ECO:0000313" key="3">
    <source>
        <dbReference type="Proteomes" id="UP000824782"/>
    </source>
</evidence>
<evidence type="ECO:0000256" key="1">
    <source>
        <dbReference type="SAM" id="MobiDB-lite"/>
    </source>
</evidence>
<comment type="caution">
    <text evidence="2">The sequence shown here is derived from an EMBL/GenBank/DDBJ whole genome shotgun (WGS) entry which is preliminary data.</text>
</comment>
<accession>A0AAV7CKY4</accession>
<feature type="compositionally biased region" description="Basic and acidic residues" evidence="1">
    <location>
        <begin position="182"/>
        <end position="192"/>
    </location>
</feature>
<name>A0AAV7CKY4_ENGPU</name>
<organism evidence="2 3">
    <name type="scientific">Engystomops pustulosus</name>
    <name type="common">Tungara frog</name>
    <name type="synonym">Physalaemus pustulosus</name>
    <dbReference type="NCBI Taxonomy" id="76066"/>
    <lineage>
        <taxon>Eukaryota</taxon>
        <taxon>Metazoa</taxon>
        <taxon>Chordata</taxon>
        <taxon>Craniata</taxon>
        <taxon>Vertebrata</taxon>
        <taxon>Euteleostomi</taxon>
        <taxon>Amphibia</taxon>
        <taxon>Batrachia</taxon>
        <taxon>Anura</taxon>
        <taxon>Neobatrachia</taxon>
        <taxon>Hyloidea</taxon>
        <taxon>Leptodactylidae</taxon>
        <taxon>Leiuperinae</taxon>
        <taxon>Engystomops</taxon>
    </lineage>
</organism>
<reference evidence="2" key="1">
    <citation type="thesis" date="2020" institute="ProQuest LLC" country="789 East Eisenhower Parkway, Ann Arbor, MI, USA">
        <title>Comparative Genomics and Chromosome Evolution.</title>
        <authorList>
            <person name="Mudd A.B."/>
        </authorList>
    </citation>
    <scope>NUCLEOTIDE SEQUENCE</scope>
    <source>
        <strain evidence="2">237g6f4</strain>
        <tissue evidence="2">Blood</tissue>
    </source>
</reference>
<evidence type="ECO:0000313" key="2">
    <source>
        <dbReference type="EMBL" id="KAG8585476.1"/>
    </source>
</evidence>
<feature type="compositionally biased region" description="Basic and acidic residues" evidence="1">
    <location>
        <begin position="253"/>
        <end position="265"/>
    </location>
</feature>
<proteinExistence type="predicted"/>
<feature type="region of interest" description="Disordered" evidence="1">
    <location>
        <begin position="52"/>
        <end position="82"/>
    </location>
</feature>
<feature type="compositionally biased region" description="Polar residues" evidence="1">
    <location>
        <begin position="323"/>
        <end position="333"/>
    </location>
</feature>
<feature type="region of interest" description="Disordered" evidence="1">
    <location>
        <begin position="156"/>
        <end position="418"/>
    </location>
</feature>
<sequence length="418" mass="45415">MSKLERQHSNKVFVVKGVKSKRSSLLISSPISSSSSFFMASIDPGTSISINEKGLLDGKSETNPSNEAQDFSTDENTSTSTEEVACEESIIIQGAEELEESVSQNIVECVQDDTSLPKETESLETETESDSKHDPKEISQKHQIVRYEKMSENVTQNNTDISTQGATEDKIILKTPDNSSKIVEEEVHEGANDTKQVVTENLKDGDSQKGAGGTQASCVESPKTDLKESDNGNENTVSREEGDAEDTFSSDQHQTRAEHLTREVPSEDVAEGNNCERQTKSPSSVQSTSQPFPTHELQISNEELTSSVAESYKSCPTDKVTDQSDAPSSSVPTSCPIYPTVEVRDSRDEPLVPNSCTLCPTNEGKQDEIDAPSSSDPHPCQSCSTDNVNQNLNNEPSEKTTGTLQSESAGKDEMMTQL</sequence>
<feature type="compositionally biased region" description="Basic and acidic residues" evidence="1">
    <location>
        <begin position="409"/>
        <end position="418"/>
    </location>
</feature>
<feature type="compositionally biased region" description="Basic and acidic residues" evidence="1">
    <location>
        <begin position="129"/>
        <end position="139"/>
    </location>
</feature>
<protein>
    <submittedName>
        <fullName evidence="2">Uncharacterized protein</fullName>
    </submittedName>
</protein>
<feature type="region of interest" description="Disordered" evidence="1">
    <location>
        <begin position="111"/>
        <end position="139"/>
    </location>
</feature>
<dbReference type="AlphaFoldDB" id="A0AAV7CKY4"/>
<feature type="compositionally biased region" description="Polar residues" evidence="1">
    <location>
        <begin position="156"/>
        <end position="166"/>
    </location>
</feature>
<gene>
    <name evidence="2" type="ORF">GDO81_005045</name>
</gene>
<feature type="compositionally biased region" description="Polar residues" evidence="1">
    <location>
        <begin position="61"/>
        <end position="71"/>
    </location>
</feature>
<keyword evidence="3" id="KW-1185">Reference proteome</keyword>
<feature type="compositionally biased region" description="Polar residues" evidence="1">
    <location>
        <begin position="372"/>
        <end position="408"/>
    </location>
</feature>
<dbReference type="EMBL" id="WNYA01000002">
    <property type="protein sequence ID" value="KAG8585476.1"/>
    <property type="molecule type" value="Genomic_DNA"/>
</dbReference>
<feature type="compositionally biased region" description="Polar residues" evidence="1">
    <location>
        <begin position="280"/>
        <end position="309"/>
    </location>
</feature>